<reference evidence="3 4" key="1">
    <citation type="submission" date="2024-09" db="EMBL/GenBank/DDBJ databases">
        <authorList>
            <person name="Sun Q."/>
            <person name="Mori K."/>
        </authorList>
    </citation>
    <scope>NUCLEOTIDE SEQUENCE [LARGE SCALE GENOMIC DNA]</scope>
    <source>
        <strain evidence="3 4">JCM 13503</strain>
    </source>
</reference>
<evidence type="ECO:0000313" key="4">
    <source>
        <dbReference type="Proteomes" id="UP001589733"/>
    </source>
</evidence>
<dbReference type="InterPro" id="IPR016032">
    <property type="entry name" value="Sig_transdc_resp-reg_C-effctor"/>
</dbReference>
<evidence type="ECO:0000313" key="3">
    <source>
        <dbReference type="EMBL" id="MFB9990496.1"/>
    </source>
</evidence>
<name>A0ABV6ASK9_9DEIO</name>
<dbReference type="InterPro" id="IPR000792">
    <property type="entry name" value="Tscrpt_reg_LuxR_C"/>
</dbReference>
<dbReference type="InterPro" id="IPR027417">
    <property type="entry name" value="P-loop_NTPase"/>
</dbReference>
<comment type="caution">
    <text evidence="3">The sequence shown here is derived from an EMBL/GenBank/DDBJ whole genome shotgun (WGS) entry which is preliminary data.</text>
</comment>
<dbReference type="InterPro" id="IPR036388">
    <property type="entry name" value="WH-like_DNA-bd_sf"/>
</dbReference>
<dbReference type="PRINTS" id="PR00364">
    <property type="entry name" value="DISEASERSIST"/>
</dbReference>
<dbReference type="PROSITE" id="PS50043">
    <property type="entry name" value="HTH_LUXR_2"/>
    <property type="match status" value="1"/>
</dbReference>
<dbReference type="Gene3D" id="1.25.40.10">
    <property type="entry name" value="Tetratricopeptide repeat domain"/>
    <property type="match status" value="1"/>
</dbReference>
<organism evidence="3 4">
    <name type="scientific">Deinococcus oregonensis</name>
    <dbReference type="NCBI Taxonomy" id="1805970"/>
    <lineage>
        <taxon>Bacteria</taxon>
        <taxon>Thermotogati</taxon>
        <taxon>Deinococcota</taxon>
        <taxon>Deinococci</taxon>
        <taxon>Deinococcales</taxon>
        <taxon>Deinococcaceae</taxon>
        <taxon>Deinococcus</taxon>
    </lineage>
</organism>
<keyword evidence="4" id="KW-1185">Reference proteome</keyword>
<feature type="domain" description="HTH luxR-type" evidence="2">
    <location>
        <begin position="767"/>
        <end position="832"/>
    </location>
</feature>
<proteinExistence type="predicted"/>
<gene>
    <name evidence="3" type="ORF">ACFFLM_00640</name>
</gene>
<dbReference type="SUPFAM" id="SSF48452">
    <property type="entry name" value="TPR-like"/>
    <property type="match status" value="2"/>
</dbReference>
<feature type="repeat" description="TPR" evidence="1">
    <location>
        <begin position="480"/>
        <end position="513"/>
    </location>
</feature>
<dbReference type="SUPFAM" id="SSF46894">
    <property type="entry name" value="C-terminal effector domain of the bipartite response regulators"/>
    <property type="match status" value="1"/>
</dbReference>
<dbReference type="Gene3D" id="1.10.10.10">
    <property type="entry name" value="Winged helix-like DNA-binding domain superfamily/Winged helix DNA-binding domain"/>
    <property type="match status" value="1"/>
</dbReference>
<dbReference type="PRINTS" id="PR00038">
    <property type="entry name" value="HTHLUXR"/>
</dbReference>
<dbReference type="Proteomes" id="UP001589733">
    <property type="component" value="Unassembled WGS sequence"/>
</dbReference>
<dbReference type="Gene3D" id="3.40.50.300">
    <property type="entry name" value="P-loop containing nucleotide triphosphate hydrolases"/>
    <property type="match status" value="1"/>
</dbReference>
<dbReference type="InterPro" id="IPR011990">
    <property type="entry name" value="TPR-like_helical_dom_sf"/>
</dbReference>
<sequence>MPLDPPLLIPLGEALLIGRDHELAELCGQLTSGARWLTLIGPPGVGKTRLALSVADALGATFEDGVILIELAPLVTPELVMLTVAQQLGVQEDGALVFAAVVKVIQQARMLLVLDNFEHVSSAATEIEALLTLCPKLTVLATSRIPLCTQGEHRFAVEPLAVPQSSPSLDLIAVEAAPATQLFLSRARMARPGFELDQDNWSSVANLVAQLDGLPLALELAAARMRVLPPDALLEWLEQAPLSLGQNATTSYGHHRTLEAAIEWSYALLPPAEQLLFARLGVFAGGFTVEAAASVAVTAALGVDALEGLEGLVDKGLVRLDSSYGRFTLLEVMRRFALSRLGSEMKTQARHAQWIVDLARRAEPALQGESQTLWLGRLEAERNNIRAALWWCTQHSPPQGLEILLLTHRFWLMRSAREGQDWHERFLAQGEDALSADLLVRVFNAAGALAHQRGQLIIARRYYEHGLAHSTAAGDHPWHFALLNNLGGLYYLEGDYQQAETHFQQALDLARAIDSPFVRSAQLNLVLVQQARGKYAAVQPALKECLRQARRSGNDAQVANVLNALGENALAQGDLLAAESYLNESLASYRQAGNPTMSDPLTHLASLETVRGQLAQGMAYVQEALDIRRQAGHETGLSPALSVLGELARQQGNLPRAAEVLREALREALEARHPREVLRALWGLALTLEGAGRVEVSAQLLGATEACLNRSGISRGPMEQAEYDRLITRLRSTLGLERARQMMQVGQALSEDELLSLGGHWPSADARKSRGVLLTVREQQVLRLIASGQTNKDVARALGISERTAKFHLTGVMNKLGVNSRAHAVAEAAQQGLLSDALGAR</sequence>
<dbReference type="PANTHER" id="PTHR47691:SF3">
    <property type="entry name" value="HTH-TYPE TRANSCRIPTIONAL REGULATOR RV0890C-RELATED"/>
    <property type="match status" value="1"/>
</dbReference>
<evidence type="ECO:0000259" key="2">
    <source>
        <dbReference type="PROSITE" id="PS50043"/>
    </source>
</evidence>
<evidence type="ECO:0000256" key="1">
    <source>
        <dbReference type="PROSITE-ProRule" id="PRU00339"/>
    </source>
</evidence>
<dbReference type="PANTHER" id="PTHR47691">
    <property type="entry name" value="REGULATOR-RELATED"/>
    <property type="match status" value="1"/>
</dbReference>
<dbReference type="Pfam" id="PF13401">
    <property type="entry name" value="AAA_22"/>
    <property type="match status" value="1"/>
</dbReference>
<keyword evidence="1" id="KW-0802">TPR repeat</keyword>
<dbReference type="InterPro" id="IPR049945">
    <property type="entry name" value="AAA_22"/>
</dbReference>
<dbReference type="PROSITE" id="PS50005">
    <property type="entry name" value="TPR"/>
    <property type="match status" value="1"/>
</dbReference>
<dbReference type="Pfam" id="PF00196">
    <property type="entry name" value="GerE"/>
    <property type="match status" value="1"/>
</dbReference>
<protein>
    <submittedName>
        <fullName evidence="3">Tetratricopeptide repeat protein</fullName>
    </submittedName>
</protein>
<dbReference type="CDD" id="cd06170">
    <property type="entry name" value="LuxR_C_like"/>
    <property type="match status" value="1"/>
</dbReference>
<dbReference type="EMBL" id="JBHLYR010000004">
    <property type="protein sequence ID" value="MFB9990496.1"/>
    <property type="molecule type" value="Genomic_DNA"/>
</dbReference>
<dbReference type="RefSeq" id="WP_380004471.1">
    <property type="nucleotide sequence ID" value="NZ_JBHLYR010000004.1"/>
</dbReference>
<dbReference type="SMART" id="SM00028">
    <property type="entry name" value="TPR"/>
    <property type="match status" value="5"/>
</dbReference>
<dbReference type="SMART" id="SM00421">
    <property type="entry name" value="HTH_LUXR"/>
    <property type="match status" value="1"/>
</dbReference>
<dbReference type="SUPFAM" id="SSF52540">
    <property type="entry name" value="P-loop containing nucleoside triphosphate hydrolases"/>
    <property type="match status" value="1"/>
</dbReference>
<dbReference type="InterPro" id="IPR019734">
    <property type="entry name" value="TPR_rpt"/>
</dbReference>
<accession>A0ABV6ASK9</accession>
<dbReference type="Pfam" id="PF13424">
    <property type="entry name" value="TPR_12"/>
    <property type="match status" value="2"/>
</dbReference>